<evidence type="ECO:0000256" key="13">
    <source>
        <dbReference type="RuleBase" id="RU363032"/>
    </source>
</evidence>
<dbReference type="AlphaFoldDB" id="A0A087AI75"/>
<keyword evidence="5" id="KW-1003">Cell membrane</keyword>
<dbReference type="CDD" id="cd06261">
    <property type="entry name" value="TM_PBP2"/>
    <property type="match status" value="1"/>
</dbReference>
<organism evidence="17 18">
    <name type="scientific">Bifidobacterium choerinum</name>
    <dbReference type="NCBI Taxonomy" id="35760"/>
    <lineage>
        <taxon>Bacteria</taxon>
        <taxon>Bacillati</taxon>
        <taxon>Actinomycetota</taxon>
        <taxon>Actinomycetes</taxon>
        <taxon>Bifidobacteriales</taxon>
        <taxon>Bifidobacteriaceae</taxon>
        <taxon>Bifidobacterium</taxon>
    </lineage>
</organism>
<dbReference type="InterPro" id="IPR050388">
    <property type="entry name" value="ABC_Ni/Peptide_Import"/>
</dbReference>
<evidence type="ECO:0000256" key="14">
    <source>
        <dbReference type="SAM" id="MobiDB-lite"/>
    </source>
</evidence>
<dbReference type="PROSITE" id="PS50893">
    <property type="entry name" value="ABC_TRANSPORTER_2"/>
    <property type="match status" value="1"/>
</dbReference>
<evidence type="ECO:0000256" key="5">
    <source>
        <dbReference type="ARBA" id="ARBA00022475"/>
    </source>
</evidence>
<evidence type="ECO:0000256" key="9">
    <source>
        <dbReference type="ARBA" id="ARBA00022840"/>
    </source>
</evidence>
<gene>
    <name evidence="17" type="ORF">BCHO_0521</name>
</gene>
<dbReference type="InterPro" id="IPR003439">
    <property type="entry name" value="ABC_transporter-like_ATP-bd"/>
</dbReference>
<evidence type="ECO:0000259" key="16">
    <source>
        <dbReference type="PROSITE" id="PS50928"/>
    </source>
</evidence>
<keyword evidence="17" id="KW-0378">Hydrolase</keyword>
<evidence type="ECO:0000256" key="10">
    <source>
        <dbReference type="ARBA" id="ARBA00022967"/>
    </source>
</evidence>
<evidence type="ECO:0000256" key="3">
    <source>
        <dbReference type="ARBA" id="ARBA00005417"/>
    </source>
</evidence>
<keyword evidence="11 13" id="KW-1133">Transmembrane helix</keyword>
<dbReference type="InterPro" id="IPR035906">
    <property type="entry name" value="MetI-like_sf"/>
</dbReference>
<feature type="transmembrane region" description="Helical" evidence="13">
    <location>
        <begin position="134"/>
        <end position="154"/>
    </location>
</feature>
<keyword evidence="12 13" id="KW-0472">Membrane</keyword>
<evidence type="ECO:0000256" key="7">
    <source>
        <dbReference type="ARBA" id="ARBA00022692"/>
    </source>
</evidence>
<dbReference type="PANTHER" id="PTHR43297:SF14">
    <property type="entry name" value="ATPASE AAA-TYPE CORE DOMAIN-CONTAINING PROTEIN"/>
    <property type="match status" value="1"/>
</dbReference>
<dbReference type="Gene3D" id="3.40.50.300">
    <property type="entry name" value="P-loop containing nucleotide triphosphate hydrolases"/>
    <property type="match status" value="1"/>
</dbReference>
<evidence type="ECO:0000259" key="15">
    <source>
        <dbReference type="PROSITE" id="PS50893"/>
    </source>
</evidence>
<evidence type="ECO:0000256" key="1">
    <source>
        <dbReference type="ARBA" id="ARBA00004141"/>
    </source>
</evidence>
<feature type="region of interest" description="Disordered" evidence="14">
    <location>
        <begin position="574"/>
        <end position="596"/>
    </location>
</feature>
<keyword evidence="8" id="KW-0547">Nucleotide-binding</keyword>
<feature type="transmembrane region" description="Helical" evidence="13">
    <location>
        <begin position="160"/>
        <end position="179"/>
    </location>
</feature>
<dbReference type="Pfam" id="PF00005">
    <property type="entry name" value="ABC_tran"/>
    <property type="match status" value="1"/>
</dbReference>
<feature type="domain" description="ABC transmembrane type-1" evidence="16">
    <location>
        <begin position="97"/>
        <end position="286"/>
    </location>
</feature>
<dbReference type="Gene3D" id="1.10.3720.10">
    <property type="entry name" value="MetI-like"/>
    <property type="match status" value="1"/>
</dbReference>
<keyword evidence="9" id="KW-0067">ATP-binding</keyword>
<feature type="domain" description="ABC transporter" evidence="15">
    <location>
        <begin position="307"/>
        <end position="550"/>
    </location>
</feature>
<evidence type="ECO:0000313" key="18">
    <source>
        <dbReference type="Proteomes" id="UP000028995"/>
    </source>
</evidence>
<keyword evidence="7 13" id="KW-0812">Transmembrane</keyword>
<dbReference type="SUPFAM" id="SSF161098">
    <property type="entry name" value="MetI-like"/>
    <property type="match status" value="1"/>
</dbReference>
<comment type="subcellular location">
    <subcellularLocation>
        <location evidence="13">Cell membrane</location>
        <topology evidence="13">Multi-pass membrane protein</topology>
    </subcellularLocation>
    <subcellularLocation>
        <location evidence="2">Cell membrane</location>
        <topology evidence="2">Peripheral membrane protein</topology>
    </subcellularLocation>
    <subcellularLocation>
        <location evidence="1">Membrane</location>
        <topology evidence="1">Multi-pass membrane protein</topology>
    </subcellularLocation>
</comment>
<evidence type="ECO:0000313" key="17">
    <source>
        <dbReference type="EMBL" id="KFI58475.1"/>
    </source>
</evidence>
<dbReference type="SMART" id="SM00382">
    <property type="entry name" value="AAA"/>
    <property type="match status" value="1"/>
</dbReference>
<dbReference type="PANTHER" id="PTHR43297">
    <property type="entry name" value="OLIGOPEPTIDE TRANSPORT ATP-BINDING PROTEIN APPD"/>
    <property type="match status" value="1"/>
</dbReference>
<name>A0A087AI75_9BIFI</name>
<protein>
    <submittedName>
        <fullName evidence="17">Peptide ABC transporter substrate-binding protein</fullName>
        <ecNumber evidence="17">3.6.3.24</ecNumber>
    </submittedName>
</protein>
<feature type="transmembrane region" description="Helical" evidence="13">
    <location>
        <begin position="263"/>
        <end position="285"/>
    </location>
</feature>
<dbReference type="PROSITE" id="PS00211">
    <property type="entry name" value="ABC_TRANSPORTER_1"/>
    <property type="match status" value="1"/>
</dbReference>
<sequence>MNDSQHASSAAAHGVVECGRLRRAGVVVASMWARGTGRFALVTLGLWILVSLVSLVWTPRSLWETNGYDVWAKPSADHWLGTDGVGADVFSWLMAGSRTDLVIVALTVLVALAIGLLLVAAMTSRAAALAHGSVVLIDALISIPTVLIALMLAVPLGASVAVIVLACGFGYGLNLARVARPSAMLAARSMYVESARADGASAMRVFATHIVPNVMPTLVVQCSLSAGTAVLAEAGLTYLGVGVPSGVPSWGHSLSTSVRFINIYPLTVLWPGLLVTVVVVALNLFGDALREAADPLTNRDCEVTMGVVVDDLRVAIASRPILHGVHLEVRDGQRVGLVGPSGSGKSMISRAIMGLLPPTAERSGSIELGGRQLVGLPDVEMAALRGAAVGMVFQNPGTSLNPLLTVGRQIALPLALHYELTADEREARVRAMMRKVGLPADLYGRRPHELSGGQQQRVGIATALITSPRLIIADEPTTALDSMTQRQIVDLLVSLVDEAGAALLFITHDFSVLARATRYCYVLDAGRIVEQGRTQALLDDPHTPQARTLVGAARRLTLHVGDSHARETAVMRETTVAETTTEETVVETSTTGTEEW</sequence>
<dbReference type="Pfam" id="PF00528">
    <property type="entry name" value="BPD_transp_1"/>
    <property type="match status" value="1"/>
</dbReference>
<evidence type="ECO:0000256" key="2">
    <source>
        <dbReference type="ARBA" id="ARBA00004202"/>
    </source>
</evidence>
<dbReference type="EMBL" id="JGYU01000001">
    <property type="protein sequence ID" value="KFI58475.1"/>
    <property type="molecule type" value="Genomic_DNA"/>
</dbReference>
<accession>A0A087AI75</accession>
<dbReference type="CDD" id="cd03257">
    <property type="entry name" value="ABC_NikE_OppD_transporters"/>
    <property type="match status" value="1"/>
</dbReference>
<dbReference type="eggNOG" id="COG0444">
    <property type="taxonomic scope" value="Bacteria"/>
</dbReference>
<evidence type="ECO:0000256" key="6">
    <source>
        <dbReference type="ARBA" id="ARBA00022519"/>
    </source>
</evidence>
<dbReference type="PROSITE" id="PS50928">
    <property type="entry name" value="ABC_TM1"/>
    <property type="match status" value="1"/>
</dbReference>
<comment type="similarity">
    <text evidence="3">Belongs to the ABC transporter superfamily.</text>
</comment>
<proteinExistence type="inferred from homology"/>
<dbReference type="InterPro" id="IPR003593">
    <property type="entry name" value="AAA+_ATPase"/>
</dbReference>
<keyword evidence="4 13" id="KW-0813">Transport</keyword>
<evidence type="ECO:0000256" key="11">
    <source>
        <dbReference type="ARBA" id="ARBA00022989"/>
    </source>
</evidence>
<feature type="compositionally biased region" description="Low complexity" evidence="14">
    <location>
        <begin position="586"/>
        <end position="596"/>
    </location>
</feature>
<dbReference type="SUPFAM" id="SSF52540">
    <property type="entry name" value="P-loop containing nucleoside triphosphate hydrolases"/>
    <property type="match status" value="1"/>
</dbReference>
<dbReference type="Proteomes" id="UP000028995">
    <property type="component" value="Unassembled WGS sequence"/>
</dbReference>
<feature type="transmembrane region" description="Helical" evidence="13">
    <location>
        <begin position="39"/>
        <end position="57"/>
    </location>
</feature>
<keyword evidence="18" id="KW-1185">Reference proteome</keyword>
<feature type="transmembrane region" description="Helical" evidence="13">
    <location>
        <begin position="101"/>
        <end position="122"/>
    </location>
</feature>
<comment type="caution">
    <text evidence="17">The sequence shown here is derived from an EMBL/GenBank/DDBJ whole genome shotgun (WGS) entry which is preliminary data.</text>
</comment>
<dbReference type="GO" id="GO:0016887">
    <property type="term" value="F:ATP hydrolysis activity"/>
    <property type="evidence" value="ECO:0007669"/>
    <property type="project" value="InterPro"/>
</dbReference>
<evidence type="ECO:0000256" key="12">
    <source>
        <dbReference type="ARBA" id="ARBA00023136"/>
    </source>
</evidence>
<dbReference type="STRING" id="35760.BCHO_0521"/>
<dbReference type="InterPro" id="IPR017871">
    <property type="entry name" value="ABC_transporter-like_CS"/>
</dbReference>
<dbReference type="InterPro" id="IPR000515">
    <property type="entry name" value="MetI-like"/>
</dbReference>
<dbReference type="eggNOG" id="COG1173">
    <property type="taxonomic scope" value="Bacteria"/>
</dbReference>
<reference evidence="17 18" key="1">
    <citation type="submission" date="2014-03" db="EMBL/GenBank/DDBJ databases">
        <title>Genomics of Bifidobacteria.</title>
        <authorList>
            <person name="Ventura M."/>
            <person name="Milani C."/>
            <person name="Lugli G.A."/>
        </authorList>
    </citation>
    <scope>NUCLEOTIDE SEQUENCE [LARGE SCALE GENOMIC DNA]</scope>
    <source>
        <strain evidence="17 18">LMG 10510</strain>
    </source>
</reference>
<dbReference type="InterPro" id="IPR027417">
    <property type="entry name" value="P-loop_NTPase"/>
</dbReference>
<dbReference type="GO" id="GO:0055085">
    <property type="term" value="P:transmembrane transport"/>
    <property type="evidence" value="ECO:0007669"/>
    <property type="project" value="InterPro"/>
</dbReference>
<keyword evidence="6" id="KW-0997">Cell inner membrane</keyword>
<dbReference type="GO" id="GO:0005524">
    <property type="term" value="F:ATP binding"/>
    <property type="evidence" value="ECO:0007669"/>
    <property type="project" value="UniProtKB-KW"/>
</dbReference>
<dbReference type="GO" id="GO:0005886">
    <property type="term" value="C:plasma membrane"/>
    <property type="evidence" value="ECO:0007669"/>
    <property type="project" value="UniProtKB-SubCell"/>
</dbReference>
<dbReference type="EC" id="3.6.3.24" evidence="17"/>
<comment type="similarity">
    <text evidence="13">Belongs to the binding-protein-dependent transport system permease family.</text>
</comment>
<keyword evidence="10" id="KW-1278">Translocase</keyword>
<evidence type="ECO:0000256" key="4">
    <source>
        <dbReference type="ARBA" id="ARBA00022448"/>
    </source>
</evidence>
<evidence type="ECO:0000256" key="8">
    <source>
        <dbReference type="ARBA" id="ARBA00022741"/>
    </source>
</evidence>